<name>Q9YPJ7_FOWPV</name>
<protein>
    <submittedName>
        <fullName evidence="1">Fowlpox virus genomic DNA, 11.2 kb-long BamHI-fragment with twenty open reading frames</fullName>
    </submittedName>
</protein>
<organism evidence="1">
    <name type="scientific">Fowlpox virus</name>
    <name type="common">FPV</name>
    <dbReference type="NCBI Taxonomy" id="10261"/>
    <lineage>
        <taxon>Viruses</taxon>
        <taxon>Varidnaviria</taxon>
        <taxon>Bamfordvirae</taxon>
        <taxon>Nucleocytoviricota</taxon>
        <taxon>Pokkesviricetes</taxon>
        <taxon>Chitovirales</taxon>
        <taxon>Poxviridae</taxon>
        <taxon>Chordopoxvirinae</taxon>
        <taxon>Avipoxvirus</taxon>
        <taxon>Avipoxvirus fowlpox</taxon>
    </lineage>
</organism>
<sequence length="103" mass="11414">MLSLFILLNSILHFSNTSFKRLLLLMTVMFLENPLSDDIVFVYCLNAMSAISISTDSDSGFVSILQIISKVVCSSFITVNTMLLSAPLLRNMLTISILLFCIA</sequence>
<dbReference type="PIR" id="JT0459">
    <property type="entry name" value="JT0459"/>
</dbReference>
<accession>Q9YPJ7</accession>
<proteinExistence type="predicted"/>
<evidence type="ECO:0000313" key="1">
    <source>
        <dbReference type="EMBL" id="BAA00201.1"/>
    </source>
</evidence>
<organismHost>
    <name type="scientific">Vertebrata</name>
    <name type="common">vertebrates</name>
    <dbReference type="NCBI Taxonomy" id="7742"/>
</organismHost>
<reference evidence="1" key="1">
    <citation type="journal article" date="1988" name="J. Gen. Virol.">
        <title>Sequence analysis of an 11.2 kilobase, near-terminal, BamHI fragment of fowlpox virus.</title>
        <authorList>
            <person name="Tomley F."/>
            <person name="Binns M."/>
            <person name="Campbell J."/>
            <person name="Boursnell M.E."/>
        </authorList>
    </citation>
    <scope>NUCLEOTIDE SEQUENCE</scope>
    <source>
        <strain evidence="1">HP-438</strain>
    </source>
</reference>
<dbReference type="EMBL" id="D00295">
    <property type="protein sequence ID" value="BAA00201.1"/>
    <property type="molecule type" value="Genomic_DNA"/>
</dbReference>